<dbReference type="Gene3D" id="3.40.640.10">
    <property type="entry name" value="Type I PLP-dependent aspartate aminotransferase-like (Major domain)"/>
    <property type="match status" value="1"/>
</dbReference>
<dbReference type="GO" id="GO:0030170">
    <property type="term" value="F:pyridoxal phosphate binding"/>
    <property type="evidence" value="ECO:0007669"/>
    <property type="project" value="InterPro"/>
</dbReference>
<feature type="domain" description="Aminotransferase class V" evidence="8">
    <location>
        <begin position="8"/>
        <end position="373"/>
    </location>
</feature>
<name>A0A1C3EEE8_9GAMM</name>
<evidence type="ECO:0000259" key="8">
    <source>
        <dbReference type="Pfam" id="PF00266"/>
    </source>
</evidence>
<evidence type="ECO:0000256" key="7">
    <source>
        <dbReference type="RuleBase" id="RU004504"/>
    </source>
</evidence>
<evidence type="ECO:0000256" key="1">
    <source>
        <dbReference type="ARBA" id="ARBA00001933"/>
    </source>
</evidence>
<dbReference type="Gene3D" id="3.90.1150.10">
    <property type="entry name" value="Aspartate Aminotransferase, domain 1"/>
    <property type="match status" value="1"/>
</dbReference>
<evidence type="ECO:0000313" key="9">
    <source>
        <dbReference type="EMBL" id="ODA31599.1"/>
    </source>
</evidence>
<dbReference type="EC" id="2.8.1.7" evidence="3"/>
<evidence type="ECO:0000256" key="2">
    <source>
        <dbReference type="ARBA" id="ARBA00010447"/>
    </source>
</evidence>
<dbReference type="InterPro" id="IPR015421">
    <property type="entry name" value="PyrdxlP-dep_Trfase_major"/>
</dbReference>
<dbReference type="PANTHER" id="PTHR43586">
    <property type="entry name" value="CYSTEINE DESULFURASE"/>
    <property type="match status" value="1"/>
</dbReference>
<dbReference type="InterPro" id="IPR010970">
    <property type="entry name" value="Cys_dSase_SufS"/>
</dbReference>
<proteinExistence type="inferred from homology"/>
<accession>A0A1C3EEE8</accession>
<reference evidence="9 10" key="1">
    <citation type="submission" date="2016-05" db="EMBL/GenBank/DDBJ databases">
        <title>Genomic Taxonomy of the Vibrionaceae.</title>
        <authorList>
            <person name="Gomez-Gil B."/>
            <person name="Enciso-Ibarra J."/>
        </authorList>
    </citation>
    <scope>NUCLEOTIDE SEQUENCE [LARGE SCALE GENOMIC DNA]</scope>
    <source>
        <strain evidence="9 10">CAIM 1920</strain>
    </source>
</reference>
<gene>
    <name evidence="9" type="ORF">A8L45_16365</name>
</gene>
<dbReference type="PANTHER" id="PTHR43586:SF8">
    <property type="entry name" value="CYSTEINE DESULFURASE 1, CHLOROPLASTIC"/>
    <property type="match status" value="1"/>
</dbReference>
<dbReference type="Pfam" id="PF00266">
    <property type="entry name" value="Aminotran_5"/>
    <property type="match status" value="1"/>
</dbReference>
<dbReference type="PROSITE" id="PS00595">
    <property type="entry name" value="AA_TRANSFER_CLASS_5"/>
    <property type="match status" value="1"/>
</dbReference>
<dbReference type="EMBL" id="LYBM01000033">
    <property type="protein sequence ID" value="ODA31599.1"/>
    <property type="molecule type" value="Genomic_DNA"/>
</dbReference>
<dbReference type="GO" id="GO:0006534">
    <property type="term" value="P:cysteine metabolic process"/>
    <property type="evidence" value="ECO:0007669"/>
    <property type="project" value="InterPro"/>
</dbReference>
<keyword evidence="5" id="KW-0663">Pyridoxal phosphate</keyword>
<evidence type="ECO:0000313" key="10">
    <source>
        <dbReference type="Proteomes" id="UP000094936"/>
    </source>
</evidence>
<comment type="similarity">
    <text evidence="2">Belongs to the class-V pyridoxal-phosphate-dependent aminotransferase family. Csd subfamily.</text>
</comment>
<dbReference type="InterPro" id="IPR015424">
    <property type="entry name" value="PyrdxlP-dep_Trfase"/>
</dbReference>
<dbReference type="AlphaFoldDB" id="A0A1C3EEE8"/>
<comment type="cofactor">
    <cofactor evidence="1 7">
        <name>pyridoxal 5'-phosphate</name>
        <dbReference type="ChEBI" id="CHEBI:597326"/>
    </cofactor>
</comment>
<sequence length="390" mass="42168">MSEQDTLYLDNAATTLKAEPVLRAISDYYRFHCAPIHRSAYPRGYDATEAYEAGRQKVADFIGAAANEVIVTKSATEGINQVAYGWALPRLKSGKQIWITDLEHNANYLPWQRVCDQTGATLRRIAVNDDGSLDLDEPDIWGEDTVLIAVSHCSNVIGGEFPVKEICQRASGKGIAVLVDAAQSVGHQSLDIRDIGCDFLVFSAHKMYGPEGIGILYCHSARQQQMSPLLLGGGIVSDISTDGNIKWLNSVERFESGSPHAAGMAGLVAAIDSVQYLGIDNIKSHLFSLESQARTQLQALPEVSVLPRGGAAQGSCLLSFSVKGVHPHDLADVIWESAGISLRTGSHCAHLLMNRYQMSALTRISFAAYNSDKAMSSLTTAVKKAINQFG</sequence>
<protein>
    <recommendedName>
        <fullName evidence="3">cysteine desulfurase</fullName>
        <ecNumber evidence="3">2.8.1.7</ecNumber>
    </recommendedName>
</protein>
<dbReference type="InterPro" id="IPR020578">
    <property type="entry name" value="Aminotrans_V_PyrdxlP_BS"/>
</dbReference>
<dbReference type="Proteomes" id="UP000094936">
    <property type="component" value="Unassembled WGS sequence"/>
</dbReference>
<dbReference type="CDD" id="cd06453">
    <property type="entry name" value="SufS_like"/>
    <property type="match status" value="1"/>
</dbReference>
<dbReference type="STRING" id="1080227.A8L45_16365"/>
<keyword evidence="4" id="KW-0808">Transferase</keyword>
<evidence type="ECO:0000256" key="4">
    <source>
        <dbReference type="ARBA" id="ARBA00022679"/>
    </source>
</evidence>
<evidence type="ECO:0000256" key="6">
    <source>
        <dbReference type="ARBA" id="ARBA00050776"/>
    </source>
</evidence>
<dbReference type="InterPro" id="IPR015422">
    <property type="entry name" value="PyrdxlP-dep_Trfase_small"/>
</dbReference>
<organism evidence="9 10">
    <name type="scientific">Veronia pacifica</name>
    <dbReference type="NCBI Taxonomy" id="1080227"/>
    <lineage>
        <taxon>Bacteria</taxon>
        <taxon>Pseudomonadati</taxon>
        <taxon>Pseudomonadota</taxon>
        <taxon>Gammaproteobacteria</taxon>
        <taxon>Vibrionales</taxon>
        <taxon>Vibrionaceae</taxon>
        <taxon>Veronia</taxon>
    </lineage>
</organism>
<comment type="catalytic activity">
    <reaction evidence="6">
        <text>(sulfur carrier)-H + L-cysteine = (sulfur carrier)-SH + L-alanine</text>
        <dbReference type="Rhea" id="RHEA:43892"/>
        <dbReference type="Rhea" id="RHEA-COMP:14737"/>
        <dbReference type="Rhea" id="RHEA-COMP:14739"/>
        <dbReference type="ChEBI" id="CHEBI:29917"/>
        <dbReference type="ChEBI" id="CHEBI:35235"/>
        <dbReference type="ChEBI" id="CHEBI:57972"/>
        <dbReference type="ChEBI" id="CHEBI:64428"/>
        <dbReference type="EC" id="2.8.1.7"/>
    </reaction>
</comment>
<evidence type="ECO:0000256" key="5">
    <source>
        <dbReference type="ARBA" id="ARBA00022898"/>
    </source>
</evidence>
<keyword evidence="10" id="KW-1185">Reference proteome</keyword>
<dbReference type="GO" id="GO:0031071">
    <property type="term" value="F:cysteine desulfurase activity"/>
    <property type="evidence" value="ECO:0007669"/>
    <property type="project" value="UniProtKB-EC"/>
</dbReference>
<evidence type="ECO:0000256" key="3">
    <source>
        <dbReference type="ARBA" id="ARBA00012239"/>
    </source>
</evidence>
<dbReference type="SUPFAM" id="SSF53383">
    <property type="entry name" value="PLP-dependent transferases"/>
    <property type="match status" value="1"/>
</dbReference>
<dbReference type="InterPro" id="IPR000192">
    <property type="entry name" value="Aminotrans_V_dom"/>
</dbReference>
<comment type="caution">
    <text evidence="9">The sequence shown here is derived from an EMBL/GenBank/DDBJ whole genome shotgun (WGS) entry which is preliminary data.</text>
</comment>